<dbReference type="AlphaFoldDB" id="A0A645FNI2"/>
<evidence type="ECO:0000313" key="1">
    <source>
        <dbReference type="EMBL" id="MPN14899.1"/>
    </source>
</evidence>
<accession>A0A645FNI2</accession>
<reference evidence="1" key="1">
    <citation type="submission" date="2019-08" db="EMBL/GenBank/DDBJ databases">
        <authorList>
            <person name="Kucharzyk K."/>
            <person name="Murdoch R.W."/>
            <person name="Higgins S."/>
            <person name="Loffler F."/>
        </authorList>
    </citation>
    <scope>NUCLEOTIDE SEQUENCE</scope>
</reference>
<comment type="caution">
    <text evidence="1">The sequence shown here is derived from an EMBL/GenBank/DDBJ whole genome shotgun (WGS) entry which is preliminary data.</text>
</comment>
<sequence>MIDIIRNDDADSQIIIADIKGAAGFTDQHRIADIVFLFKRGDIIFFRNGRQIISEFGGSGIGNDLFELINGNLPDGIPNSESGQQQCRTAGNTDNRHKETFLIPKDVPGGDFSREGHLFP</sequence>
<gene>
    <name evidence="1" type="ORF">SDC9_162228</name>
</gene>
<name>A0A645FNI2_9ZZZZ</name>
<dbReference type="EMBL" id="VSSQ01061586">
    <property type="protein sequence ID" value="MPN14899.1"/>
    <property type="molecule type" value="Genomic_DNA"/>
</dbReference>
<organism evidence="1">
    <name type="scientific">bioreactor metagenome</name>
    <dbReference type="NCBI Taxonomy" id="1076179"/>
    <lineage>
        <taxon>unclassified sequences</taxon>
        <taxon>metagenomes</taxon>
        <taxon>ecological metagenomes</taxon>
    </lineage>
</organism>
<protein>
    <submittedName>
        <fullName evidence="1">Uncharacterized protein</fullName>
    </submittedName>
</protein>
<proteinExistence type="predicted"/>